<dbReference type="GO" id="GO:0005886">
    <property type="term" value="C:plasma membrane"/>
    <property type="evidence" value="ECO:0007669"/>
    <property type="project" value="TreeGrafter"/>
</dbReference>
<dbReference type="SUPFAM" id="SSF55874">
    <property type="entry name" value="ATPase domain of HSP90 chaperone/DNA topoisomerase II/histidine kinase"/>
    <property type="match status" value="1"/>
</dbReference>
<dbReference type="Gene3D" id="3.30.565.10">
    <property type="entry name" value="Histidine kinase-like ATPase, C-terminal domain"/>
    <property type="match status" value="1"/>
</dbReference>
<dbReference type="GO" id="GO:0009927">
    <property type="term" value="F:histidine phosphotransfer kinase activity"/>
    <property type="evidence" value="ECO:0007669"/>
    <property type="project" value="TreeGrafter"/>
</dbReference>
<dbReference type="SMART" id="SM00388">
    <property type="entry name" value="HisKA"/>
    <property type="match status" value="1"/>
</dbReference>
<dbReference type="InterPro" id="IPR003594">
    <property type="entry name" value="HATPase_dom"/>
</dbReference>
<dbReference type="SUPFAM" id="SSF52172">
    <property type="entry name" value="CheY-like"/>
    <property type="match status" value="1"/>
</dbReference>
<evidence type="ECO:0000313" key="11">
    <source>
        <dbReference type="Proteomes" id="UP000282060"/>
    </source>
</evidence>
<evidence type="ECO:0000256" key="5">
    <source>
        <dbReference type="ARBA" id="ARBA00022777"/>
    </source>
</evidence>
<comment type="catalytic activity">
    <reaction evidence="1">
        <text>ATP + protein L-histidine = ADP + protein N-phospho-L-histidine.</text>
        <dbReference type="EC" id="2.7.13.3"/>
    </reaction>
</comment>
<dbReference type="EMBL" id="RXNV01000001">
    <property type="protein sequence ID" value="RTR34137.1"/>
    <property type="molecule type" value="Genomic_DNA"/>
</dbReference>
<dbReference type="PROSITE" id="PS50109">
    <property type="entry name" value="HIS_KIN"/>
    <property type="match status" value="1"/>
</dbReference>
<gene>
    <name evidence="10" type="ORF">EKG39_00160</name>
</gene>
<dbReference type="InterPro" id="IPR036890">
    <property type="entry name" value="HATPase_C_sf"/>
</dbReference>
<dbReference type="InterPro" id="IPR005467">
    <property type="entry name" value="His_kinase_dom"/>
</dbReference>
<dbReference type="SMART" id="SM00387">
    <property type="entry name" value="HATPase_c"/>
    <property type="match status" value="1"/>
</dbReference>
<keyword evidence="11" id="KW-1185">Reference proteome</keyword>
<evidence type="ECO:0000256" key="1">
    <source>
        <dbReference type="ARBA" id="ARBA00000085"/>
    </source>
</evidence>
<feature type="domain" description="Response regulatory" evidence="9">
    <location>
        <begin position="461"/>
        <end position="575"/>
    </location>
</feature>
<dbReference type="Gene3D" id="1.10.287.130">
    <property type="match status" value="1"/>
</dbReference>
<evidence type="ECO:0000313" key="10">
    <source>
        <dbReference type="EMBL" id="RTR34137.1"/>
    </source>
</evidence>
<evidence type="ECO:0000256" key="6">
    <source>
        <dbReference type="ARBA" id="ARBA00023012"/>
    </source>
</evidence>
<dbReference type="PANTHER" id="PTHR43047">
    <property type="entry name" value="TWO-COMPONENT HISTIDINE PROTEIN KINASE"/>
    <property type="match status" value="1"/>
</dbReference>
<dbReference type="RefSeq" id="WP_126503100.1">
    <property type="nucleotide sequence ID" value="NZ_RXNV01000001.1"/>
</dbReference>
<accession>A0A3S0KN43</accession>
<dbReference type="InterPro" id="IPR003661">
    <property type="entry name" value="HisK_dim/P_dom"/>
</dbReference>
<dbReference type="AlphaFoldDB" id="A0A3S0KN43"/>
<dbReference type="PANTHER" id="PTHR43047:SF72">
    <property type="entry name" value="OSMOSENSING HISTIDINE PROTEIN KINASE SLN1"/>
    <property type="match status" value="1"/>
</dbReference>
<keyword evidence="5" id="KW-0418">Kinase</keyword>
<keyword evidence="3 7" id="KW-0597">Phosphoprotein</keyword>
<dbReference type="CDD" id="cd00082">
    <property type="entry name" value="HisKA"/>
    <property type="match status" value="1"/>
</dbReference>
<dbReference type="PRINTS" id="PR00344">
    <property type="entry name" value="BCTRLSENSOR"/>
</dbReference>
<dbReference type="InterPro" id="IPR036097">
    <property type="entry name" value="HisK_dim/P_sf"/>
</dbReference>
<dbReference type="Pfam" id="PF00512">
    <property type="entry name" value="HisKA"/>
    <property type="match status" value="1"/>
</dbReference>
<evidence type="ECO:0000256" key="7">
    <source>
        <dbReference type="PROSITE-ProRule" id="PRU00169"/>
    </source>
</evidence>
<evidence type="ECO:0000256" key="3">
    <source>
        <dbReference type="ARBA" id="ARBA00022553"/>
    </source>
</evidence>
<dbReference type="CDD" id="cd17546">
    <property type="entry name" value="REC_hyHK_CKI1_RcsC-like"/>
    <property type="match status" value="1"/>
</dbReference>
<dbReference type="GO" id="GO:0000155">
    <property type="term" value="F:phosphorelay sensor kinase activity"/>
    <property type="evidence" value="ECO:0007669"/>
    <property type="project" value="InterPro"/>
</dbReference>
<dbReference type="Pfam" id="PF02518">
    <property type="entry name" value="HATPase_c"/>
    <property type="match status" value="1"/>
</dbReference>
<evidence type="ECO:0000259" key="9">
    <source>
        <dbReference type="PROSITE" id="PS50110"/>
    </source>
</evidence>
<comment type="caution">
    <text evidence="10">The sequence shown here is derived from an EMBL/GenBank/DDBJ whole genome shotgun (WGS) entry which is preliminary data.</text>
</comment>
<dbReference type="InterPro" id="IPR001789">
    <property type="entry name" value="Sig_transdc_resp-reg_receiver"/>
</dbReference>
<dbReference type="PROSITE" id="PS50110">
    <property type="entry name" value="RESPONSE_REGULATORY"/>
    <property type="match status" value="1"/>
</dbReference>
<evidence type="ECO:0000256" key="2">
    <source>
        <dbReference type="ARBA" id="ARBA00012438"/>
    </source>
</evidence>
<dbReference type="Proteomes" id="UP000282060">
    <property type="component" value="Unassembled WGS sequence"/>
</dbReference>
<dbReference type="InterPro" id="IPR004358">
    <property type="entry name" value="Sig_transdc_His_kin-like_C"/>
</dbReference>
<dbReference type="SMART" id="SM00448">
    <property type="entry name" value="REC"/>
    <property type="match status" value="1"/>
</dbReference>
<keyword evidence="6" id="KW-0902">Two-component regulatory system</keyword>
<proteinExistence type="predicted"/>
<sequence>MPEDEKADLHKQIALLTKKVHREHQTKLAAEKLLEEKSRELYLAQKILEDNLFIIKNRSEQDIALLHLKTHLESVLLDFTQMFLKQHPSGEHLQRLVDELADIEHIHSCRLNLTASDGSLINGRFIAGAPTSWQHETTQENLCHWSDEGHQLSVFIKGGTRHLGALQVELNTPKPWQETIEKQLLLFCDMLHSAYQRQALLNRTLEEKRRAEYSERTARDFVAMINHELRTPLSGLLGSADLMRDTQMTTHQQQLLKTMHQSGELLEVIINDLLDISKMNAGMLKIIDTKFSPEQLCSMIQNIFTTKTAELGLAFELTFDEHIPARLLGDPDRIKQLFVNLIGNAIKFTDQGKISVKVDWVQEMFHFTISDSGCGIPKDKLAHIFEPFFQVNNASNRPHEGTGLGLAICKLLVDEMKGEISLESSEDEGTQFSVRLPLKATDDTEDVTEDEEMDVTLERLTVLVVEDSEVNRLLISMMLDKLKIKPYLVNNGQQAINFLADKPVDIVLMDCRMPIVDGFEATRRLRHSGYRQPIIALTAGTTTLEIDKCFESGMDEIINKPYKLIDIKRVLIKWYQRINQPSG</sequence>
<reference evidence="10 11" key="1">
    <citation type="submission" date="2018-12" db="EMBL/GenBank/DDBJ databases">
        <authorList>
            <person name="Yu L."/>
        </authorList>
    </citation>
    <scope>NUCLEOTIDE SEQUENCE [LARGE SCALE GENOMIC DNA]</scope>
    <source>
        <strain evidence="10 11">HAW-EB5</strain>
    </source>
</reference>
<dbReference type="Pfam" id="PF00072">
    <property type="entry name" value="Response_reg"/>
    <property type="match status" value="1"/>
</dbReference>
<dbReference type="CDD" id="cd16922">
    <property type="entry name" value="HATPase_EvgS-ArcB-TorS-like"/>
    <property type="match status" value="1"/>
</dbReference>
<dbReference type="OrthoDB" id="9810730at2"/>
<keyword evidence="4" id="KW-0808">Transferase</keyword>
<name>A0A3S0KN43_9GAMM</name>
<dbReference type="SUPFAM" id="SSF47384">
    <property type="entry name" value="Homodimeric domain of signal transducing histidine kinase"/>
    <property type="match status" value="1"/>
</dbReference>
<organism evidence="10 11">
    <name type="scientific">Shewanella atlantica</name>
    <dbReference type="NCBI Taxonomy" id="271099"/>
    <lineage>
        <taxon>Bacteria</taxon>
        <taxon>Pseudomonadati</taxon>
        <taxon>Pseudomonadota</taxon>
        <taxon>Gammaproteobacteria</taxon>
        <taxon>Alteromonadales</taxon>
        <taxon>Shewanellaceae</taxon>
        <taxon>Shewanella</taxon>
    </lineage>
</organism>
<dbReference type="InterPro" id="IPR011006">
    <property type="entry name" value="CheY-like_superfamily"/>
</dbReference>
<dbReference type="FunFam" id="3.30.565.10:FF:000010">
    <property type="entry name" value="Sensor histidine kinase RcsC"/>
    <property type="match status" value="1"/>
</dbReference>
<dbReference type="EC" id="2.7.13.3" evidence="2"/>
<evidence type="ECO:0000259" key="8">
    <source>
        <dbReference type="PROSITE" id="PS50109"/>
    </source>
</evidence>
<protein>
    <recommendedName>
        <fullName evidence="2">histidine kinase</fullName>
        <ecNumber evidence="2">2.7.13.3</ecNumber>
    </recommendedName>
</protein>
<dbReference type="Gene3D" id="3.40.50.2300">
    <property type="match status" value="1"/>
</dbReference>
<evidence type="ECO:0000256" key="4">
    <source>
        <dbReference type="ARBA" id="ARBA00022679"/>
    </source>
</evidence>
<feature type="modified residue" description="4-aspartylphosphate" evidence="7">
    <location>
        <position position="510"/>
    </location>
</feature>
<feature type="domain" description="Histidine kinase" evidence="8">
    <location>
        <begin position="224"/>
        <end position="440"/>
    </location>
</feature>